<organism evidence="2 3">
    <name type="scientific">Gigaspora margarita</name>
    <dbReference type="NCBI Taxonomy" id="4874"/>
    <lineage>
        <taxon>Eukaryota</taxon>
        <taxon>Fungi</taxon>
        <taxon>Fungi incertae sedis</taxon>
        <taxon>Mucoromycota</taxon>
        <taxon>Glomeromycotina</taxon>
        <taxon>Glomeromycetes</taxon>
        <taxon>Diversisporales</taxon>
        <taxon>Gigasporaceae</taxon>
        <taxon>Gigaspora</taxon>
    </lineage>
</organism>
<name>A0A8H4EUS3_GIGMA</name>
<dbReference type="AlphaFoldDB" id="A0A8H4EUS3"/>
<comment type="caution">
    <text evidence="2">The sequence shown here is derived from an EMBL/GenBank/DDBJ whole genome shotgun (WGS) entry which is preliminary data.</text>
</comment>
<dbReference type="Proteomes" id="UP000439903">
    <property type="component" value="Unassembled WGS sequence"/>
</dbReference>
<evidence type="ECO:0000313" key="2">
    <source>
        <dbReference type="EMBL" id="KAF0556227.1"/>
    </source>
</evidence>
<proteinExistence type="predicted"/>
<feature type="compositionally biased region" description="Basic and acidic residues" evidence="1">
    <location>
        <begin position="59"/>
        <end position="71"/>
    </location>
</feature>
<gene>
    <name evidence="2" type="ORF">F8M41_015988</name>
</gene>
<evidence type="ECO:0000256" key="1">
    <source>
        <dbReference type="SAM" id="MobiDB-lite"/>
    </source>
</evidence>
<accession>A0A8H4EUS3</accession>
<feature type="region of interest" description="Disordered" evidence="1">
    <location>
        <begin position="59"/>
        <end position="80"/>
    </location>
</feature>
<dbReference type="EMBL" id="WTPW01000035">
    <property type="protein sequence ID" value="KAF0556227.1"/>
    <property type="molecule type" value="Genomic_DNA"/>
</dbReference>
<protein>
    <submittedName>
        <fullName evidence="2">Uncharacterized protein</fullName>
    </submittedName>
</protein>
<keyword evidence="3" id="KW-1185">Reference proteome</keyword>
<evidence type="ECO:0000313" key="3">
    <source>
        <dbReference type="Proteomes" id="UP000439903"/>
    </source>
</evidence>
<reference evidence="2 3" key="1">
    <citation type="journal article" date="2019" name="Environ. Microbiol.">
        <title>At the nexus of three kingdoms: the genome of the mycorrhizal fungus Gigaspora margarita provides insights into plant, endobacterial and fungal interactions.</title>
        <authorList>
            <person name="Venice F."/>
            <person name="Ghignone S."/>
            <person name="Salvioli di Fossalunga A."/>
            <person name="Amselem J."/>
            <person name="Novero M."/>
            <person name="Xianan X."/>
            <person name="Sedzielewska Toro K."/>
            <person name="Morin E."/>
            <person name="Lipzen A."/>
            <person name="Grigoriev I.V."/>
            <person name="Henrissat B."/>
            <person name="Martin F.M."/>
            <person name="Bonfante P."/>
        </authorList>
    </citation>
    <scope>NUCLEOTIDE SEQUENCE [LARGE SCALE GENOMIC DNA]</scope>
    <source>
        <strain evidence="2 3">BEG34</strain>
    </source>
</reference>
<sequence>MYPRDDKVNDLEIGTEKEETFDTNNAPEFDGSILNLVKNSPKVTLAEIVLEKNRNLAPDPKQKSVDMDCHNGKWGQNEVGAERDETKTFTYPQNLADMDLDYVTFALGCHYKNIGIKMNGLCCPNEIETDMEE</sequence>